<name>A0AAV1JQI5_9NEOP</name>
<proteinExistence type="predicted"/>
<gene>
    <name evidence="2" type="ORF">LNINA_LOCUS10773</name>
</gene>
<feature type="region of interest" description="Disordered" evidence="1">
    <location>
        <begin position="1"/>
        <end position="28"/>
    </location>
</feature>
<dbReference type="AlphaFoldDB" id="A0AAV1JQI5"/>
<evidence type="ECO:0000313" key="3">
    <source>
        <dbReference type="Proteomes" id="UP001497472"/>
    </source>
</evidence>
<accession>A0AAV1JQI5</accession>
<reference evidence="2 3" key="1">
    <citation type="submission" date="2023-11" db="EMBL/GenBank/DDBJ databases">
        <authorList>
            <person name="Okamura Y."/>
        </authorList>
    </citation>
    <scope>NUCLEOTIDE SEQUENCE [LARGE SCALE GENOMIC DNA]</scope>
</reference>
<evidence type="ECO:0000313" key="2">
    <source>
        <dbReference type="EMBL" id="CAK1551652.1"/>
    </source>
</evidence>
<dbReference type="Proteomes" id="UP001497472">
    <property type="component" value="Unassembled WGS sequence"/>
</dbReference>
<dbReference type="EMBL" id="CAVLEF010000132">
    <property type="protein sequence ID" value="CAK1551652.1"/>
    <property type="molecule type" value="Genomic_DNA"/>
</dbReference>
<protein>
    <submittedName>
        <fullName evidence="2">Uncharacterized protein</fullName>
    </submittedName>
</protein>
<comment type="caution">
    <text evidence="2">The sequence shown here is derived from an EMBL/GenBank/DDBJ whole genome shotgun (WGS) entry which is preliminary data.</text>
</comment>
<organism evidence="2 3">
    <name type="scientific">Leptosia nina</name>
    <dbReference type="NCBI Taxonomy" id="320188"/>
    <lineage>
        <taxon>Eukaryota</taxon>
        <taxon>Metazoa</taxon>
        <taxon>Ecdysozoa</taxon>
        <taxon>Arthropoda</taxon>
        <taxon>Hexapoda</taxon>
        <taxon>Insecta</taxon>
        <taxon>Pterygota</taxon>
        <taxon>Neoptera</taxon>
        <taxon>Endopterygota</taxon>
        <taxon>Lepidoptera</taxon>
        <taxon>Glossata</taxon>
        <taxon>Ditrysia</taxon>
        <taxon>Papilionoidea</taxon>
        <taxon>Pieridae</taxon>
        <taxon>Pierinae</taxon>
        <taxon>Leptosia</taxon>
    </lineage>
</organism>
<sequence length="86" mass="9360">MSHSSKDVIAPLRTVTAPRGPDSGNSRKCSHNELRFTLASVNSRIGHRDCLIFDHCVHPGCARHQHGILSSTENVGNTTLQAESLE</sequence>
<evidence type="ECO:0000256" key="1">
    <source>
        <dbReference type="SAM" id="MobiDB-lite"/>
    </source>
</evidence>
<keyword evidence="3" id="KW-1185">Reference proteome</keyword>